<sequence>MRLAKRFRPVKSSKLKRANEKKNAQRVAANLALLKAHAEADRK</sequence>
<proteinExistence type="predicted"/>
<accession>H7EHJ8</accession>
<evidence type="ECO:0000313" key="2">
    <source>
        <dbReference type="EMBL" id="EIC02944.1"/>
    </source>
</evidence>
<name>H7EHJ8_9SPIR</name>
<reference evidence="2 3" key="1">
    <citation type="submission" date="2011-09" db="EMBL/GenBank/DDBJ databases">
        <title>The draft genome of Treponema saccharophilum DSM 2985.</title>
        <authorList>
            <consortium name="US DOE Joint Genome Institute (JGI-PGF)"/>
            <person name="Lucas S."/>
            <person name="Copeland A."/>
            <person name="Lapidus A."/>
            <person name="Glavina del Rio T."/>
            <person name="Dalin E."/>
            <person name="Tice H."/>
            <person name="Bruce D."/>
            <person name="Goodwin L."/>
            <person name="Pitluck S."/>
            <person name="Peters L."/>
            <person name="Kyrpides N."/>
            <person name="Mavromatis K."/>
            <person name="Ivanova N."/>
            <person name="Markowitz V."/>
            <person name="Cheng J.-F."/>
            <person name="Hugenholtz P."/>
            <person name="Woyke T."/>
            <person name="Wu D."/>
            <person name="Gronow S."/>
            <person name="Wellnitz S."/>
            <person name="Brambilla E."/>
            <person name="Klenk H.-P."/>
            <person name="Eisen J.A."/>
        </authorList>
    </citation>
    <scope>NUCLEOTIDE SEQUENCE [LARGE SCALE GENOMIC DNA]</scope>
    <source>
        <strain evidence="2 3">DSM 2985</strain>
    </source>
</reference>
<protein>
    <submittedName>
        <fullName evidence="2">Uncharacterized protein</fullName>
    </submittedName>
</protein>
<dbReference type="RefSeq" id="WP_002702140.1">
    <property type="nucleotide sequence ID" value="NZ_AGRW01000028.1"/>
</dbReference>
<evidence type="ECO:0000313" key="3">
    <source>
        <dbReference type="Proteomes" id="UP000003571"/>
    </source>
</evidence>
<gene>
    <name evidence="2" type="ORF">TresaDRAFT_2597</name>
</gene>
<dbReference type="Proteomes" id="UP000003571">
    <property type="component" value="Unassembled WGS sequence"/>
</dbReference>
<dbReference type="AlphaFoldDB" id="H7EHJ8"/>
<feature type="region of interest" description="Disordered" evidence="1">
    <location>
        <begin position="1"/>
        <end position="24"/>
    </location>
</feature>
<organism evidence="2 3">
    <name type="scientific">Treponema saccharophilum DSM 2985</name>
    <dbReference type="NCBI Taxonomy" id="907348"/>
    <lineage>
        <taxon>Bacteria</taxon>
        <taxon>Pseudomonadati</taxon>
        <taxon>Spirochaetota</taxon>
        <taxon>Spirochaetia</taxon>
        <taxon>Spirochaetales</taxon>
        <taxon>Treponemataceae</taxon>
        <taxon>Treponema</taxon>
    </lineage>
</organism>
<evidence type="ECO:0000256" key="1">
    <source>
        <dbReference type="SAM" id="MobiDB-lite"/>
    </source>
</evidence>
<feature type="compositionally biased region" description="Basic residues" evidence="1">
    <location>
        <begin position="1"/>
        <end position="16"/>
    </location>
</feature>
<keyword evidence="3" id="KW-1185">Reference proteome</keyword>
<comment type="caution">
    <text evidence="2">The sequence shown here is derived from an EMBL/GenBank/DDBJ whole genome shotgun (WGS) entry which is preliminary data.</text>
</comment>
<dbReference type="PATRIC" id="fig|907348.3.peg.266"/>
<dbReference type="EMBL" id="AGRW01000028">
    <property type="protein sequence ID" value="EIC02944.1"/>
    <property type="molecule type" value="Genomic_DNA"/>
</dbReference>